<accession>A0ABD3GCN4</accession>
<sequence>MAAFHTGRLRKFQDEGPKGSRSPTSKYYQDPRGRECTHSRENIEEGSRVIVTLTCPLEAICRVADYCCLSSFLGHLYVRMGEDGSVPSYFLEADPKKMKKQCKLVIEDTEGEEEITIANFSVPEQSPVVTSSPASMEAKIDAVLANLTSTWKKQALQVVPGALKVPLISEIPPTTPQSKTLRVTNLKLQEIAQTKHEQLTALSAKYVRMQEAFCELETSYGMRVKAKEFKEFIFAKYVDTLKSKIEDVTRILELESLLESKGVTLPKKKDLIFAGSLTEILHAQLEELSQVLLVGEDAGPTADIDLSEEYCTSLLAHIEAPPDLATLLGE</sequence>
<feature type="region of interest" description="Disordered" evidence="1">
    <location>
        <begin position="12"/>
        <end position="38"/>
    </location>
</feature>
<keyword evidence="3" id="KW-1185">Reference proteome</keyword>
<reference evidence="2 3" key="1">
    <citation type="submission" date="2024-09" db="EMBL/GenBank/DDBJ databases">
        <title>Chromosome-scale assembly of Riccia sorocarpa.</title>
        <authorList>
            <person name="Paukszto L."/>
        </authorList>
    </citation>
    <scope>NUCLEOTIDE SEQUENCE [LARGE SCALE GENOMIC DNA]</scope>
    <source>
        <strain evidence="2">LP-2024</strain>
        <tissue evidence="2">Aerial parts of the thallus</tissue>
    </source>
</reference>
<evidence type="ECO:0000313" key="3">
    <source>
        <dbReference type="Proteomes" id="UP001633002"/>
    </source>
</evidence>
<gene>
    <name evidence="2" type="ORF">R1sor_026896</name>
</gene>
<name>A0ABD3GCN4_9MARC</name>
<proteinExistence type="predicted"/>
<evidence type="ECO:0000256" key="1">
    <source>
        <dbReference type="SAM" id="MobiDB-lite"/>
    </source>
</evidence>
<dbReference type="EMBL" id="JBJQOH010000008">
    <property type="protein sequence ID" value="KAL3676948.1"/>
    <property type="molecule type" value="Genomic_DNA"/>
</dbReference>
<evidence type="ECO:0000313" key="2">
    <source>
        <dbReference type="EMBL" id="KAL3676948.1"/>
    </source>
</evidence>
<protein>
    <submittedName>
        <fullName evidence="2">Uncharacterized protein</fullName>
    </submittedName>
</protein>
<comment type="caution">
    <text evidence="2">The sequence shown here is derived from an EMBL/GenBank/DDBJ whole genome shotgun (WGS) entry which is preliminary data.</text>
</comment>
<dbReference type="Proteomes" id="UP001633002">
    <property type="component" value="Unassembled WGS sequence"/>
</dbReference>
<feature type="compositionally biased region" description="Basic and acidic residues" evidence="1">
    <location>
        <begin position="29"/>
        <end position="38"/>
    </location>
</feature>
<dbReference type="AlphaFoldDB" id="A0ABD3GCN4"/>
<organism evidence="2 3">
    <name type="scientific">Riccia sorocarpa</name>
    <dbReference type="NCBI Taxonomy" id="122646"/>
    <lineage>
        <taxon>Eukaryota</taxon>
        <taxon>Viridiplantae</taxon>
        <taxon>Streptophyta</taxon>
        <taxon>Embryophyta</taxon>
        <taxon>Marchantiophyta</taxon>
        <taxon>Marchantiopsida</taxon>
        <taxon>Marchantiidae</taxon>
        <taxon>Marchantiales</taxon>
        <taxon>Ricciaceae</taxon>
        <taxon>Riccia</taxon>
    </lineage>
</organism>